<feature type="region of interest" description="Disordered" evidence="4">
    <location>
        <begin position="67"/>
        <end position="138"/>
    </location>
</feature>
<dbReference type="AlphaFoldDB" id="A0A8H7BGC3"/>
<dbReference type="InterPro" id="IPR003439">
    <property type="entry name" value="ABC_transporter-like_ATP-bd"/>
</dbReference>
<dbReference type="InterPro" id="IPR027417">
    <property type="entry name" value="P-loop_NTPase"/>
</dbReference>
<name>A0A8H7BGC3_9FUNG</name>
<dbReference type="SMART" id="SM00382">
    <property type="entry name" value="AAA"/>
    <property type="match status" value="2"/>
</dbReference>
<sequence>MALRDTFIGKLAEFNITLEEETVEYLSEILQDLQLSDLRESTETFLIDANTSTEAIQQFYESIAKTAGTQGQEKAKEDHREPKKLQKSQSGDSSGDTEPESKGSTSVRKSAPRRTRRAKKAEGQQRQTGQDESEEPDIVAISQQSRFHLETLETQSTEIDLRDVQLSVNQVDLLVDAKLKLKTGTRYGLVGQNGVGKTVLMKCMADGLLVGLPKHVNILHIAQLQIQDENKSVLDEVLSADKRSTTILREGKMLQEAQGQKLEDTEGLYRVVYQILVSRARDRLDEANKLATRRSGTRGHEARQELIKREKEMAEILAKTSAEVVNQEVANQVVGEVFERLELVDEEELRVRAQKILRGVGFTEEQLQASVSTFSGGWRMKIALAKSLFMEPDVLLLDEPTNHLDLPAILWLQEYLCAMDNGTTLVVVSHDRAFLNAVTEETIIFRDQKLKYHAGNYEDWEKNTEEQRIRKQALLDAQERRKKSIMASIQYNLQQAKSTGDEKRLGQVASRKKKLDRLGMEKTEDGRRFKLKYRAGWHEHQREQIVVEQAVKTAAIKIADPPPLRYNGPHLLGLKEVSFGYDKSKKILDRISLDIEPSSRIAFLGGNGCGKTTLLNLLTRQTQPQSGEVYQHPLLRIGYFSQHIVDQLPMDMTPVEAMMQQFPDLSEHDCRAHFGTLGIGSIVTRPIAGLSGGQRSRVAFALMLYRSPHVMVLDEITNHLDMGTVEHLVEALAGYSGALILVSHDVWFMKQLLSEDDNTHQMFVVKNGHVVPWRKSIDDYVASVLRQVKKNM</sequence>
<evidence type="ECO:0000256" key="4">
    <source>
        <dbReference type="SAM" id="MobiDB-lite"/>
    </source>
</evidence>
<reference evidence="6" key="1">
    <citation type="submission" date="2020-01" db="EMBL/GenBank/DDBJ databases">
        <title>Genome Sequencing of Three Apophysomyces-Like Fungal Strains Confirms a Novel Fungal Genus in the Mucoromycota with divergent Burkholderia-like Endosymbiotic Bacteria.</title>
        <authorList>
            <person name="Stajich J.E."/>
            <person name="Macias A.M."/>
            <person name="Carter-House D."/>
            <person name="Lovett B."/>
            <person name="Kasson L.R."/>
            <person name="Berry K."/>
            <person name="Grigoriev I."/>
            <person name="Chang Y."/>
            <person name="Spatafora J."/>
            <person name="Kasson M.T."/>
        </authorList>
    </citation>
    <scope>NUCLEOTIDE SEQUENCE</scope>
    <source>
        <strain evidence="6">NRRL A-21654</strain>
    </source>
</reference>
<dbReference type="SUPFAM" id="SSF52540">
    <property type="entry name" value="P-loop containing nucleoside triphosphate hydrolases"/>
    <property type="match status" value="2"/>
</dbReference>
<gene>
    <name evidence="6" type="ORF">EC973_004121</name>
</gene>
<keyword evidence="3" id="KW-0067">ATP-binding</keyword>
<keyword evidence="2" id="KW-0547">Nucleotide-binding</keyword>
<feature type="domain" description="ABC transporter" evidence="5">
    <location>
        <begin position="159"/>
        <end position="472"/>
    </location>
</feature>
<evidence type="ECO:0000259" key="5">
    <source>
        <dbReference type="PROSITE" id="PS50893"/>
    </source>
</evidence>
<dbReference type="Gene3D" id="3.40.50.300">
    <property type="entry name" value="P-loop containing nucleotide triphosphate hydrolases"/>
    <property type="match status" value="2"/>
</dbReference>
<dbReference type="GO" id="GO:0005524">
    <property type="term" value="F:ATP binding"/>
    <property type="evidence" value="ECO:0007669"/>
    <property type="project" value="UniProtKB-KW"/>
</dbReference>
<dbReference type="FunFam" id="3.40.50.300:FF:001092">
    <property type="entry name" value="ATP-binding cassette sub-family F member 2"/>
    <property type="match status" value="1"/>
</dbReference>
<protein>
    <recommendedName>
        <fullName evidence="5">ABC transporter domain-containing protein</fullName>
    </recommendedName>
</protein>
<dbReference type="InterPro" id="IPR017871">
    <property type="entry name" value="ABC_transporter-like_CS"/>
</dbReference>
<dbReference type="FunFam" id="3.40.50.300:FF:000011">
    <property type="entry name" value="Putative ABC transporter ATP-binding component"/>
    <property type="match status" value="1"/>
</dbReference>
<dbReference type="Proteomes" id="UP000605846">
    <property type="component" value="Unassembled WGS sequence"/>
</dbReference>
<dbReference type="CDD" id="cd03221">
    <property type="entry name" value="ABCF_EF-3"/>
    <property type="match status" value="1"/>
</dbReference>
<evidence type="ECO:0000313" key="7">
    <source>
        <dbReference type="Proteomes" id="UP000605846"/>
    </source>
</evidence>
<evidence type="ECO:0000256" key="1">
    <source>
        <dbReference type="ARBA" id="ARBA00022737"/>
    </source>
</evidence>
<evidence type="ECO:0000256" key="2">
    <source>
        <dbReference type="ARBA" id="ARBA00022741"/>
    </source>
</evidence>
<organism evidence="6 7">
    <name type="scientific">Apophysomyces ossiformis</name>
    <dbReference type="NCBI Taxonomy" id="679940"/>
    <lineage>
        <taxon>Eukaryota</taxon>
        <taxon>Fungi</taxon>
        <taxon>Fungi incertae sedis</taxon>
        <taxon>Mucoromycota</taxon>
        <taxon>Mucoromycotina</taxon>
        <taxon>Mucoromycetes</taxon>
        <taxon>Mucorales</taxon>
        <taxon>Mucorineae</taxon>
        <taxon>Mucoraceae</taxon>
        <taxon>Apophysomyces</taxon>
    </lineage>
</organism>
<dbReference type="InterPro" id="IPR003593">
    <property type="entry name" value="AAA+_ATPase"/>
</dbReference>
<dbReference type="EMBL" id="JABAYA010000234">
    <property type="protein sequence ID" value="KAF7721796.1"/>
    <property type="molecule type" value="Genomic_DNA"/>
</dbReference>
<keyword evidence="1" id="KW-0677">Repeat</keyword>
<accession>A0A8H7BGC3</accession>
<dbReference type="OrthoDB" id="2110130at2759"/>
<comment type="caution">
    <text evidence="6">The sequence shown here is derived from an EMBL/GenBank/DDBJ whole genome shotgun (WGS) entry which is preliminary data.</text>
</comment>
<dbReference type="PROSITE" id="PS00211">
    <property type="entry name" value="ABC_TRANSPORTER_1"/>
    <property type="match status" value="2"/>
</dbReference>
<evidence type="ECO:0000313" key="6">
    <source>
        <dbReference type="EMBL" id="KAF7721796.1"/>
    </source>
</evidence>
<feature type="compositionally biased region" description="Basic and acidic residues" evidence="4">
    <location>
        <begin position="73"/>
        <end position="84"/>
    </location>
</feature>
<dbReference type="Pfam" id="PF00005">
    <property type="entry name" value="ABC_tran"/>
    <property type="match status" value="2"/>
</dbReference>
<dbReference type="PANTHER" id="PTHR19211:SF129">
    <property type="entry name" value="ABC TRANSPORTER ATP-BINDING PROTEIN"/>
    <property type="match status" value="1"/>
</dbReference>
<feature type="compositionally biased region" description="Polar residues" evidence="4">
    <location>
        <begin position="87"/>
        <end position="108"/>
    </location>
</feature>
<dbReference type="InterPro" id="IPR050611">
    <property type="entry name" value="ABCF"/>
</dbReference>
<dbReference type="PROSITE" id="PS50893">
    <property type="entry name" value="ABC_TRANSPORTER_2"/>
    <property type="match status" value="2"/>
</dbReference>
<feature type="domain" description="ABC transporter" evidence="5">
    <location>
        <begin position="572"/>
        <end position="792"/>
    </location>
</feature>
<feature type="compositionally biased region" description="Basic residues" evidence="4">
    <location>
        <begin position="110"/>
        <end position="119"/>
    </location>
</feature>
<evidence type="ECO:0000256" key="3">
    <source>
        <dbReference type="ARBA" id="ARBA00022840"/>
    </source>
</evidence>
<proteinExistence type="predicted"/>
<dbReference type="GO" id="GO:0016887">
    <property type="term" value="F:ATP hydrolysis activity"/>
    <property type="evidence" value="ECO:0007669"/>
    <property type="project" value="InterPro"/>
</dbReference>
<keyword evidence="7" id="KW-1185">Reference proteome</keyword>
<dbReference type="PANTHER" id="PTHR19211">
    <property type="entry name" value="ATP-BINDING TRANSPORT PROTEIN-RELATED"/>
    <property type="match status" value="1"/>
</dbReference>